<keyword evidence="1" id="KW-0812">Transmembrane</keyword>
<gene>
    <name evidence="2" type="ORF">AX774_g8113</name>
</gene>
<keyword evidence="1" id="KW-1133">Transmembrane helix</keyword>
<comment type="caution">
    <text evidence="2">The sequence shown here is derived from an EMBL/GenBank/DDBJ whole genome shotgun (WGS) entry which is preliminary data.</text>
</comment>
<evidence type="ECO:0000256" key="1">
    <source>
        <dbReference type="SAM" id="Phobius"/>
    </source>
</evidence>
<keyword evidence="3" id="KW-1185">Reference proteome</keyword>
<accession>A0A1R1PC06</accession>
<keyword evidence="1" id="KW-0472">Membrane</keyword>
<sequence length="131" mass="14060">MFEVIVGVGGFLSLSVVIDRLTPSITADTLCMTGFSGLSTLIFSFGENRVTGNVPSLAPGCDWLFNDSSPTPCVIYSTTLFILLLLFALAIFCFRLLEKLSSGRLTGRAIRSSKELALGFVLLKSNVESLA</sequence>
<name>A0A1R1PC06_ZANCU</name>
<protein>
    <submittedName>
        <fullName evidence="2">Uncharacterized protein</fullName>
    </submittedName>
</protein>
<dbReference type="Proteomes" id="UP000188320">
    <property type="component" value="Unassembled WGS sequence"/>
</dbReference>
<feature type="transmembrane region" description="Helical" evidence="1">
    <location>
        <begin position="74"/>
        <end position="97"/>
    </location>
</feature>
<evidence type="ECO:0000313" key="2">
    <source>
        <dbReference type="EMBL" id="OMH78496.1"/>
    </source>
</evidence>
<evidence type="ECO:0000313" key="3">
    <source>
        <dbReference type="Proteomes" id="UP000188320"/>
    </source>
</evidence>
<reference evidence="3" key="1">
    <citation type="submission" date="2017-01" db="EMBL/GenBank/DDBJ databases">
        <authorList>
            <person name="Wang Y."/>
            <person name="White M."/>
            <person name="Kvist S."/>
            <person name="Moncalvo J.-M."/>
        </authorList>
    </citation>
    <scope>NUCLEOTIDE SEQUENCE [LARGE SCALE GENOMIC DNA]</scope>
    <source>
        <strain evidence="3">COL-18-3</strain>
    </source>
</reference>
<proteinExistence type="predicted"/>
<dbReference type="AlphaFoldDB" id="A0A1R1PC06"/>
<dbReference type="EMBL" id="LSSK01001914">
    <property type="protein sequence ID" value="OMH78496.1"/>
    <property type="molecule type" value="Genomic_DNA"/>
</dbReference>
<organism evidence="2 3">
    <name type="scientific">Zancudomyces culisetae</name>
    <name type="common">Gut fungus</name>
    <name type="synonym">Smittium culisetae</name>
    <dbReference type="NCBI Taxonomy" id="1213189"/>
    <lineage>
        <taxon>Eukaryota</taxon>
        <taxon>Fungi</taxon>
        <taxon>Fungi incertae sedis</taxon>
        <taxon>Zoopagomycota</taxon>
        <taxon>Kickxellomycotina</taxon>
        <taxon>Harpellomycetes</taxon>
        <taxon>Harpellales</taxon>
        <taxon>Legeriomycetaceae</taxon>
        <taxon>Zancudomyces</taxon>
    </lineage>
</organism>